<keyword evidence="3" id="KW-1185">Reference proteome</keyword>
<feature type="domain" description="DUF6314" evidence="1">
    <location>
        <begin position="10"/>
        <end position="140"/>
    </location>
</feature>
<evidence type="ECO:0000313" key="3">
    <source>
        <dbReference type="Proteomes" id="UP000199328"/>
    </source>
</evidence>
<dbReference type="STRING" id="990712.SAMN05216257_11021"/>
<sequence>MSGWKELEDFAGRWRLAREIEDFAAGHVVRFSGEALFAPEEGGALALTEEGTLTLPGATPLKASRRYLWRAGQGGAIEVLFADGRPFHVIAPGAKPEAEHLCPPDHYRVAYDFTGWPDWRAVWRVRGPRKDYRMQSLYRRG</sequence>
<dbReference type="OrthoDB" id="7351979at2"/>
<proteinExistence type="predicted"/>
<gene>
    <name evidence="2" type="ORF">SAMN05216257_11021</name>
</gene>
<dbReference type="InterPro" id="IPR045632">
    <property type="entry name" value="DUF6314"/>
</dbReference>
<name>A0A1G9H235_9RHOB</name>
<dbReference type="Pfam" id="PF19834">
    <property type="entry name" value="DUF6314"/>
    <property type="match status" value="1"/>
</dbReference>
<organism evidence="2 3">
    <name type="scientific">Meinhardsimonia xiamenensis</name>
    <dbReference type="NCBI Taxonomy" id="990712"/>
    <lineage>
        <taxon>Bacteria</taxon>
        <taxon>Pseudomonadati</taxon>
        <taxon>Pseudomonadota</taxon>
        <taxon>Alphaproteobacteria</taxon>
        <taxon>Rhodobacterales</taxon>
        <taxon>Paracoccaceae</taxon>
        <taxon>Meinhardsimonia</taxon>
    </lineage>
</organism>
<protein>
    <recommendedName>
        <fullName evidence="1">DUF6314 domain-containing protein</fullName>
    </recommendedName>
</protein>
<accession>A0A1G9H235</accession>
<evidence type="ECO:0000313" key="2">
    <source>
        <dbReference type="EMBL" id="SDL06987.1"/>
    </source>
</evidence>
<evidence type="ECO:0000259" key="1">
    <source>
        <dbReference type="Pfam" id="PF19834"/>
    </source>
</evidence>
<dbReference type="RefSeq" id="WP_092501263.1">
    <property type="nucleotide sequence ID" value="NZ_FNFV01000010.1"/>
</dbReference>
<dbReference type="Proteomes" id="UP000199328">
    <property type="component" value="Unassembled WGS sequence"/>
</dbReference>
<dbReference type="EMBL" id="FNFV01000010">
    <property type="protein sequence ID" value="SDL06987.1"/>
    <property type="molecule type" value="Genomic_DNA"/>
</dbReference>
<dbReference type="AlphaFoldDB" id="A0A1G9H235"/>
<reference evidence="3" key="1">
    <citation type="submission" date="2016-10" db="EMBL/GenBank/DDBJ databases">
        <authorList>
            <person name="Varghese N."/>
            <person name="Submissions S."/>
        </authorList>
    </citation>
    <scope>NUCLEOTIDE SEQUENCE [LARGE SCALE GENOMIC DNA]</scope>
    <source>
        <strain evidence="3">CGMCC 1.10789</strain>
    </source>
</reference>